<dbReference type="PANTHER" id="PTHR43857">
    <property type="entry name" value="BLR7761 PROTEIN"/>
    <property type="match status" value="1"/>
</dbReference>
<dbReference type="Gene3D" id="3.30.1330.40">
    <property type="entry name" value="RutC-like"/>
    <property type="match status" value="1"/>
</dbReference>
<dbReference type="Pfam" id="PF01042">
    <property type="entry name" value="Ribonuc_L-PSP"/>
    <property type="match status" value="1"/>
</dbReference>
<keyword evidence="2" id="KW-1185">Reference proteome</keyword>
<protein>
    <submittedName>
        <fullName evidence="1">RidA family protein</fullName>
    </submittedName>
</protein>
<comment type="caution">
    <text evidence="1">The sequence shown here is derived from an EMBL/GenBank/DDBJ whole genome shotgun (WGS) entry which is preliminary data.</text>
</comment>
<accession>A0A3A8A895</accession>
<evidence type="ECO:0000313" key="2">
    <source>
        <dbReference type="Proteomes" id="UP000246132"/>
    </source>
</evidence>
<name>A0A3A8A895_9HYPH</name>
<dbReference type="CDD" id="cd00448">
    <property type="entry name" value="YjgF_YER057c_UK114_family"/>
    <property type="match status" value="1"/>
</dbReference>
<organism evidence="1 2">
    <name type="scientific">Oceaniradius stylonematis</name>
    <dbReference type="NCBI Taxonomy" id="2184161"/>
    <lineage>
        <taxon>Bacteria</taxon>
        <taxon>Pseudomonadati</taxon>
        <taxon>Pseudomonadota</taxon>
        <taxon>Alphaproteobacteria</taxon>
        <taxon>Hyphomicrobiales</taxon>
        <taxon>Ahrensiaceae</taxon>
        <taxon>Oceaniradius</taxon>
    </lineage>
</organism>
<evidence type="ECO:0000313" key="1">
    <source>
        <dbReference type="EMBL" id="RKF05618.1"/>
    </source>
</evidence>
<dbReference type="SUPFAM" id="SSF55298">
    <property type="entry name" value="YjgF-like"/>
    <property type="match status" value="1"/>
</dbReference>
<sequence>MLIHRTPDTIRAPFAKYSHAVEVPPGTRLLFCSGQLGIAPDDEVPAGTEPQTRLCFSNIDAILRDAGMSLENIVRINAFVTGREHLAPYMKVRDELFGDPAPASTLMIVSGFARPEFTVEIEAIAAARAGDTP</sequence>
<dbReference type="EMBL" id="QFWV02000008">
    <property type="protein sequence ID" value="RKF05618.1"/>
    <property type="molecule type" value="Genomic_DNA"/>
</dbReference>
<dbReference type="PANTHER" id="PTHR43857:SF1">
    <property type="entry name" value="YJGH FAMILY PROTEIN"/>
    <property type="match status" value="1"/>
</dbReference>
<dbReference type="RefSeq" id="WP_109766455.1">
    <property type="nucleotide sequence ID" value="NZ_QFWV02000008.1"/>
</dbReference>
<dbReference type="AlphaFoldDB" id="A0A3A8A895"/>
<dbReference type="InterPro" id="IPR006175">
    <property type="entry name" value="YjgF/YER057c/UK114"/>
</dbReference>
<dbReference type="InterPro" id="IPR035959">
    <property type="entry name" value="RutC-like_sf"/>
</dbReference>
<proteinExistence type="predicted"/>
<dbReference type="Proteomes" id="UP000246132">
    <property type="component" value="Unassembled WGS sequence"/>
</dbReference>
<dbReference type="OrthoDB" id="9799840at2"/>
<reference evidence="1 2" key="1">
    <citation type="journal article" date="2018" name="Int. J. Syst. Bacteriol.">
        <title>Oceaniradius stylonemae gen. nov., sp. nov., isolated from a red alga, Stylonema cornu-cervi.</title>
        <authorList>
            <person name="Jeong S."/>
        </authorList>
    </citation>
    <scope>NUCLEOTIDE SEQUENCE [LARGE SCALE GENOMIC DNA]</scope>
    <source>
        <strain evidence="1 2">StC1</strain>
    </source>
</reference>
<gene>
    <name evidence="1" type="ORF">DEM25_013440</name>
</gene>